<feature type="compositionally biased region" description="Basic and acidic residues" evidence="1">
    <location>
        <begin position="129"/>
        <end position="142"/>
    </location>
</feature>
<reference evidence="2" key="1">
    <citation type="submission" date="2019-04" db="EMBL/GenBank/DDBJ databases">
        <authorList>
            <person name="Melise S."/>
            <person name="Noan J."/>
            <person name="Okalmin O."/>
        </authorList>
    </citation>
    <scope>NUCLEOTIDE SEQUENCE</scope>
    <source>
        <strain evidence="2">FN9</strain>
    </source>
</reference>
<feature type="region of interest" description="Disordered" evidence="1">
    <location>
        <begin position="87"/>
        <end position="148"/>
    </location>
</feature>
<gene>
    <name evidence="2" type="ORF">FUG_LOCUS471418</name>
</gene>
<organism evidence="2">
    <name type="scientific">Gibberella zeae</name>
    <name type="common">Wheat head blight fungus</name>
    <name type="synonym">Fusarium graminearum</name>
    <dbReference type="NCBI Taxonomy" id="5518"/>
    <lineage>
        <taxon>Eukaryota</taxon>
        <taxon>Fungi</taxon>
        <taxon>Dikarya</taxon>
        <taxon>Ascomycota</taxon>
        <taxon>Pezizomycotina</taxon>
        <taxon>Sordariomycetes</taxon>
        <taxon>Hypocreomycetidae</taxon>
        <taxon>Hypocreales</taxon>
        <taxon>Nectriaceae</taxon>
        <taxon>Fusarium</taxon>
    </lineage>
</organism>
<dbReference type="AlphaFoldDB" id="A0A4E9EHP5"/>
<sequence>MSSRTFSNSAEFKEVFTWTCLSIKDKTSPQFPFSQCAVQYRTRFRHSRPLPMPIKAITKLLDLLIPQTAMRDVLDITNLSYKSSLNGRHDTTKMTRRTHGAGGIGQPRHESATPVTLPFESHAGIGQKPKTDHEEAQPETLRRNTRRRIPTLRAEKLMNNGLWVARLLRTSVKAKTARERLARRAGTANKKATMSINQRPSTHPRQPQKQTLAQDSDDDDDDDFPSIEELYKRSQYRARLSGASRSQNTK</sequence>
<feature type="compositionally biased region" description="Acidic residues" evidence="1">
    <location>
        <begin position="215"/>
        <end position="226"/>
    </location>
</feature>
<accession>A0A4E9EHP5</accession>
<feature type="compositionally biased region" description="Polar residues" evidence="1">
    <location>
        <begin position="190"/>
        <end position="214"/>
    </location>
</feature>
<dbReference type="EMBL" id="CAAKMV010000160">
    <property type="protein sequence ID" value="VIO62244.1"/>
    <property type="molecule type" value="Genomic_DNA"/>
</dbReference>
<protein>
    <submittedName>
        <fullName evidence="2">Uncharacterized protein</fullName>
    </submittedName>
</protein>
<evidence type="ECO:0000313" key="2">
    <source>
        <dbReference type="EMBL" id="VIO62244.1"/>
    </source>
</evidence>
<evidence type="ECO:0000256" key="1">
    <source>
        <dbReference type="SAM" id="MobiDB-lite"/>
    </source>
</evidence>
<proteinExistence type="predicted"/>
<feature type="region of interest" description="Disordered" evidence="1">
    <location>
        <begin position="180"/>
        <end position="250"/>
    </location>
</feature>
<name>A0A4E9EHP5_GIBZA</name>